<dbReference type="Proteomes" id="UP000335538">
    <property type="component" value="Unassembled WGS sequence"/>
</dbReference>
<gene>
    <name evidence="1" type="ORF">PSP31121_05100</name>
</gene>
<reference evidence="1 2" key="1">
    <citation type="submission" date="2019-08" db="EMBL/GenBank/DDBJ databases">
        <authorList>
            <person name="Peeters C."/>
        </authorList>
    </citation>
    <scope>NUCLEOTIDE SEQUENCE [LARGE SCALE GENOMIC DNA]</scope>
    <source>
        <strain evidence="1 2">LMG 31121</strain>
    </source>
</reference>
<name>A0A5E5BIK3_9BURK</name>
<dbReference type="EMBL" id="CABPSR010000023">
    <property type="protein sequence ID" value="VVE85117.1"/>
    <property type="molecule type" value="Genomic_DNA"/>
</dbReference>
<proteinExistence type="predicted"/>
<organism evidence="1 2">
    <name type="scientific">Pandoraea sputorum</name>
    <dbReference type="NCBI Taxonomy" id="93222"/>
    <lineage>
        <taxon>Bacteria</taxon>
        <taxon>Pseudomonadati</taxon>
        <taxon>Pseudomonadota</taxon>
        <taxon>Betaproteobacteria</taxon>
        <taxon>Burkholderiales</taxon>
        <taxon>Burkholderiaceae</taxon>
        <taxon>Pandoraea</taxon>
    </lineage>
</organism>
<evidence type="ECO:0000313" key="1">
    <source>
        <dbReference type="EMBL" id="VVE85117.1"/>
    </source>
</evidence>
<evidence type="ECO:0000313" key="2">
    <source>
        <dbReference type="Proteomes" id="UP000335538"/>
    </source>
</evidence>
<accession>A0A5E5BIK3</accession>
<protein>
    <submittedName>
        <fullName evidence="1">Uncharacterized protein</fullName>
    </submittedName>
</protein>
<dbReference type="AlphaFoldDB" id="A0A5E5BIK3"/>
<sequence length="418" mass="46481">MRLGSRVCTMYTNTFPVVVPAVAETFEQRFEGLTREAAESVANCPGLREFLPRARAYLVTFSNNVAHDVAHDIAQFLMGLEDTLPKDLAPPVPAIPVEVKDVLEHLLHTDRPRRTWIRTIPEKTIDLLSALAGRMRDAEWGVPEPFSIDPRARFELPDESDDEPLTFEARVKALTIEDALSVVTCAGLQAFLPRALTYLAKWGNGGRSDDVAQWLTGQRPEGPKDLAAPTPEIPVNVKDILARLLCVAPPIGPQPRHPPEKTIVQLRALAAHVRGPSRRPTLDKEVPVAGGPEASCDISAFQRRLQDLPTEQWELIVACEGLWDLLPRAQTFLSTPQHRHHSEAVAHYLMGKVNTLPDGLEAPKPEFSNDVKKLLKQLLRTHDFWKTEPVEKTYKKLDALALLGSIDQLRVSRASGRA</sequence>